<evidence type="ECO:0000256" key="7">
    <source>
        <dbReference type="ARBA" id="ARBA00023170"/>
    </source>
</evidence>
<accession>A0AAV4H851</accession>
<evidence type="ECO:0000256" key="3">
    <source>
        <dbReference type="ARBA" id="ARBA00022692"/>
    </source>
</evidence>
<evidence type="ECO:0000256" key="10">
    <source>
        <dbReference type="SAM" id="Phobius"/>
    </source>
</evidence>
<dbReference type="PRINTS" id="PR00237">
    <property type="entry name" value="GPCRRHODOPSN"/>
</dbReference>
<dbReference type="PROSITE" id="PS50262">
    <property type="entry name" value="G_PROTEIN_RECEP_F1_2"/>
    <property type="match status" value="1"/>
</dbReference>
<keyword evidence="7 12" id="KW-0675">Receptor</keyword>
<dbReference type="SUPFAM" id="SSF81321">
    <property type="entry name" value="Family A G protein-coupled receptor-like"/>
    <property type="match status" value="1"/>
</dbReference>
<feature type="transmembrane region" description="Helical" evidence="10">
    <location>
        <begin position="318"/>
        <end position="344"/>
    </location>
</feature>
<protein>
    <submittedName>
        <fullName evidence="12">Chemosensory receptor A</fullName>
    </submittedName>
</protein>
<feature type="transmembrane region" description="Helical" evidence="10">
    <location>
        <begin position="75"/>
        <end position="96"/>
    </location>
</feature>
<dbReference type="InterPro" id="IPR017452">
    <property type="entry name" value="GPCR_Rhodpsn_7TM"/>
</dbReference>
<keyword evidence="9" id="KW-0807">Transducer</keyword>
<evidence type="ECO:0000256" key="5">
    <source>
        <dbReference type="ARBA" id="ARBA00023040"/>
    </source>
</evidence>
<dbReference type="InterPro" id="IPR000276">
    <property type="entry name" value="GPCR_Rhodpsn"/>
</dbReference>
<dbReference type="GO" id="GO:0005886">
    <property type="term" value="C:plasma membrane"/>
    <property type="evidence" value="ECO:0007669"/>
    <property type="project" value="UniProtKB-SubCell"/>
</dbReference>
<reference evidence="12 13" key="1">
    <citation type="journal article" date="2021" name="Elife">
        <title>Chloroplast acquisition without the gene transfer in kleptoplastic sea slugs, Plakobranchus ocellatus.</title>
        <authorList>
            <person name="Maeda T."/>
            <person name="Takahashi S."/>
            <person name="Yoshida T."/>
            <person name="Shimamura S."/>
            <person name="Takaki Y."/>
            <person name="Nagai Y."/>
            <person name="Toyoda A."/>
            <person name="Suzuki Y."/>
            <person name="Arimoto A."/>
            <person name="Ishii H."/>
            <person name="Satoh N."/>
            <person name="Nishiyama T."/>
            <person name="Hasebe M."/>
            <person name="Maruyama T."/>
            <person name="Minagawa J."/>
            <person name="Obokata J."/>
            <person name="Shigenobu S."/>
        </authorList>
    </citation>
    <scope>NUCLEOTIDE SEQUENCE [LARGE SCALE GENOMIC DNA]</scope>
</reference>
<comment type="subcellular location">
    <subcellularLocation>
        <location evidence="1">Cell membrane</location>
        <topology evidence="1">Multi-pass membrane protein</topology>
    </subcellularLocation>
</comment>
<feature type="transmembrane region" description="Helical" evidence="10">
    <location>
        <begin position="116"/>
        <end position="137"/>
    </location>
</feature>
<keyword evidence="8" id="KW-0325">Glycoprotein</keyword>
<evidence type="ECO:0000259" key="11">
    <source>
        <dbReference type="PROSITE" id="PS50262"/>
    </source>
</evidence>
<feature type="transmembrane region" description="Helical" evidence="10">
    <location>
        <begin position="281"/>
        <end position="306"/>
    </location>
</feature>
<keyword evidence="5" id="KW-0297">G-protein coupled receptor</keyword>
<keyword evidence="13" id="KW-1185">Reference proteome</keyword>
<dbReference type="CDD" id="cd00637">
    <property type="entry name" value="7tm_classA_rhodopsin-like"/>
    <property type="match status" value="1"/>
</dbReference>
<dbReference type="GO" id="GO:0004930">
    <property type="term" value="F:G protein-coupled receptor activity"/>
    <property type="evidence" value="ECO:0007669"/>
    <property type="project" value="UniProtKB-KW"/>
</dbReference>
<evidence type="ECO:0000313" key="13">
    <source>
        <dbReference type="Proteomes" id="UP000762676"/>
    </source>
</evidence>
<organism evidence="12 13">
    <name type="scientific">Elysia marginata</name>
    <dbReference type="NCBI Taxonomy" id="1093978"/>
    <lineage>
        <taxon>Eukaryota</taxon>
        <taxon>Metazoa</taxon>
        <taxon>Spiralia</taxon>
        <taxon>Lophotrochozoa</taxon>
        <taxon>Mollusca</taxon>
        <taxon>Gastropoda</taxon>
        <taxon>Heterobranchia</taxon>
        <taxon>Euthyneura</taxon>
        <taxon>Panpulmonata</taxon>
        <taxon>Sacoglossa</taxon>
        <taxon>Placobranchoidea</taxon>
        <taxon>Plakobranchidae</taxon>
        <taxon>Elysia</taxon>
    </lineage>
</organism>
<dbReference type="Gene3D" id="1.20.1070.10">
    <property type="entry name" value="Rhodopsin 7-helix transmembrane proteins"/>
    <property type="match status" value="1"/>
</dbReference>
<dbReference type="PANTHER" id="PTHR24246:SF27">
    <property type="entry name" value="ADENOSINE RECEPTOR, ISOFORM A"/>
    <property type="match status" value="1"/>
</dbReference>
<dbReference type="Pfam" id="PF00001">
    <property type="entry name" value="7tm_1"/>
    <property type="match status" value="1"/>
</dbReference>
<dbReference type="PANTHER" id="PTHR24246">
    <property type="entry name" value="OLFACTORY RECEPTOR AND ADENOSINE RECEPTOR"/>
    <property type="match status" value="1"/>
</dbReference>
<evidence type="ECO:0000256" key="2">
    <source>
        <dbReference type="ARBA" id="ARBA00022475"/>
    </source>
</evidence>
<name>A0AAV4H851_9GAST</name>
<keyword evidence="2" id="KW-1003">Cell membrane</keyword>
<keyword evidence="3 10" id="KW-0812">Transmembrane</keyword>
<keyword evidence="6 10" id="KW-0472">Membrane</keyword>
<sequence length="360" mass="40125">MAEFALHNQSSQISDTNWTITDQDKMAKSLMNIYSVLPVLSWTLIGTGFLGIPGNLLTFVVFFKMGFSNNLHISCAALAVSDACCVVAGMLCGLTVMDVFRQHFEEQSFYHFSNLFGGVAYTTFSRITALITAWISLERCLCVVVPFRFRLIITRKLTAVVLGTIFTLSLSFMAFAFTAFSFDSKTDPRTNSTVWIFRYDKASMLKEVREIVVFLFGMTLPAVSWATVTICTSLLTFKLTQSSKWRSHNVSVSTVWSVSTPNTPQTRKQRLLVKERRTTKITVIIAGIFLVCSAPSSAHLLTIFILPEYGVSGSLWSLFLANGLICVFMSQLNSSINIIVFAALGHNFRSTLRRVLYGTS</sequence>
<evidence type="ECO:0000256" key="4">
    <source>
        <dbReference type="ARBA" id="ARBA00022989"/>
    </source>
</evidence>
<feature type="transmembrane region" description="Helical" evidence="10">
    <location>
        <begin position="211"/>
        <end position="237"/>
    </location>
</feature>
<dbReference type="AlphaFoldDB" id="A0AAV4H851"/>
<gene>
    <name evidence="12" type="ORF">ElyMa_000886600</name>
</gene>
<keyword evidence="4 10" id="KW-1133">Transmembrane helix</keyword>
<dbReference type="EMBL" id="BMAT01001832">
    <property type="protein sequence ID" value="GFR93211.1"/>
    <property type="molecule type" value="Genomic_DNA"/>
</dbReference>
<feature type="domain" description="G-protein coupled receptors family 1 profile" evidence="11">
    <location>
        <begin position="54"/>
        <end position="341"/>
    </location>
</feature>
<evidence type="ECO:0000256" key="1">
    <source>
        <dbReference type="ARBA" id="ARBA00004651"/>
    </source>
</evidence>
<evidence type="ECO:0000256" key="6">
    <source>
        <dbReference type="ARBA" id="ARBA00023136"/>
    </source>
</evidence>
<feature type="transmembrane region" description="Helical" evidence="10">
    <location>
        <begin position="157"/>
        <end position="182"/>
    </location>
</feature>
<dbReference type="Proteomes" id="UP000762676">
    <property type="component" value="Unassembled WGS sequence"/>
</dbReference>
<feature type="transmembrane region" description="Helical" evidence="10">
    <location>
        <begin position="39"/>
        <end position="63"/>
    </location>
</feature>
<comment type="caution">
    <text evidence="12">The sequence shown here is derived from an EMBL/GenBank/DDBJ whole genome shotgun (WGS) entry which is preliminary data.</text>
</comment>
<evidence type="ECO:0000256" key="9">
    <source>
        <dbReference type="ARBA" id="ARBA00023224"/>
    </source>
</evidence>
<evidence type="ECO:0000313" key="12">
    <source>
        <dbReference type="EMBL" id="GFR93211.1"/>
    </source>
</evidence>
<proteinExistence type="predicted"/>
<evidence type="ECO:0000256" key="8">
    <source>
        <dbReference type="ARBA" id="ARBA00023180"/>
    </source>
</evidence>